<evidence type="ECO:0000256" key="10">
    <source>
        <dbReference type="SAM" id="MobiDB-lite"/>
    </source>
</evidence>
<feature type="domain" description="Fibronectin type-III" evidence="13">
    <location>
        <begin position="625"/>
        <end position="718"/>
    </location>
</feature>
<dbReference type="InterPro" id="IPR003599">
    <property type="entry name" value="Ig_sub"/>
</dbReference>
<dbReference type="PROSITE" id="PS50835">
    <property type="entry name" value="IG_LIKE"/>
    <property type="match status" value="4"/>
</dbReference>
<protein>
    <submittedName>
        <fullName evidence="15">Neogenin isoform X1</fullName>
    </submittedName>
</protein>
<sequence length="1426" mass="155855">MSPSEEERAARRRAPGTLTHRLGSALLLGWAVFTRAVSAKGLQSPRFTLEPAGTVVVAGSPVVLSCTVDSDKPIKFGWRKDGVLLDTVADERRHLLANGSLLIRTGAHEELARIDSGRYQCEATVHGLGSIISRPAVVTLIGEPRFVSSSLSTLVIQGDSVVLDCGAEVTGLWNEVRWFKEGRSITEDSQVMVLSSGDLLLQNASMADGGKYFCQLVFGGRTFTNQGTNLSVLPEMESNRLCVVLRHPVDVSVRLGHTATLECVVAGFPAPSVHWTRGTESVLSERFSVVAGGIMRIDNVQEDDAGDYTCIIKAQNETQRLYAKLTVLEPPRILHGPENRNASVSDDIILECQAEGRPRPVISWFQNGDLIIPDDFIQIVDGSLHVLGVMRSDEGVYQCMAESEVDGMQAAAQLVVINHAVPGILASSAPRGVTAVLVSTRFIRLSWRAPAESRGSVLHYSVYYMRVGSVRERRSDTLQASELQLVVGELRPETRYSFQVVAVNQAGPGERSAPLRITTQPEVQVPGPVLNLHVVAITTTSVSLQWDPPANVFSPIMHYKLYYMQLDGEATTEHDLDTNGPSFTKEGLRKFTRYSFRVVAYNKHGPGVSSEDAIVRTYSDVPSGSPQELILEVVNSQSVLVRWKPPSLETHNGDITGYKIHYRKAGRRAEAEIEETAHLSYLAVGLDRGSEYSFRVAAVNSNGTGPFSDWLSSETFQADLDESRVPDQPSSLHVRPFPTSIVVSWTPPANPQIMVRGYALGYGIGSPHGKSLRVDSKQRYYTIDNLEPSSQYVISLKAFNHMGEGIPLYESATTRTLSDHMDPSDIDLFHVFADPVTAVPEPPTPMLPPVGVQATVLSHDTIRVAWADNSLPRSQRIPDARHYTVRWKTYYPANTKYKMANSTSLSYLVGGLKPNTLYEFAVMVTKGRRTSTWSMTAHGTTLEIAPTSAPKDLTVVTREGKPRTALVNWQPPAESNGKITGYMIYYSADVNMQLHDWVVEPVVGDRLSHQVQELTLDTIYYFRMQSRNSKGMGPVSDPVRFHTPKAESSDKMANDQAQGSFSRVFPRRDNRPGDMNQGDRTFGGGQINGSRPSTVDNTTLVVIIVCVGVITIIVIVLVAIICNRRMAAEHKKRAAACSSKRKSHALDLSPPDLWIHHERLEMRTLVKSASGAESGVTETPVSRHSQEIHTIEPCTIDSLARRNSYIVHEGEDCATLSSRRSMRSNVMIPLDSQQSVQSAPCHHTMDHTHHLSNCILLPPGSPQVLGHLDLSYTGQRGIGTSAAADTVHTTPSVEEAPIGSSAVERDATHEEEICRSMSVGQMRPSQTFSSFATLSTPTSPLDSSTAPLLPQSGTAGQGAPVRTASVGPVGWSRSPLPVTVPSAPGLLEAKHMLHDTDDQDTTDDLSLEMASLEGLMKDLNAITSEF</sequence>
<feature type="domain" description="Fibronectin type-III" evidence="13">
    <location>
        <begin position="949"/>
        <end position="1046"/>
    </location>
</feature>
<dbReference type="SMART" id="SM00409">
    <property type="entry name" value="IG"/>
    <property type="match status" value="4"/>
</dbReference>
<proteinExistence type="inferred from homology"/>
<feature type="domain" description="Ig-like" evidence="12">
    <location>
        <begin position="234"/>
        <end position="326"/>
    </location>
</feature>
<dbReference type="Pfam" id="PF07679">
    <property type="entry name" value="I-set"/>
    <property type="match status" value="2"/>
</dbReference>
<evidence type="ECO:0000313" key="15">
    <source>
        <dbReference type="RefSeq" id="XP_032803458.1"/>
    </source>
</evidence>
<keyword evidence="6 11" id="KW-0472">Membrane</keyword>
<dbReference type="PRINTS" id="PR00014">
    <property type="entry name" value="FNTYPEIII"/>
</dbReference>
<dbReference type="InterPro" id="IPR013783">
    <property type="entry name" value="Ig-like_fold"/>
</dbReference>
<organism evidence="14 15">
    <name type="scientific">Petromyzon marinus</name>
    <name type="common">Sea lamprey</name>
    <dbReference type="NCBI Taxonomy" id="7757"/>
    <lineage>
        <taxon>Eukaryota</taxon>
        <taxon>Metazoa</taxon>
        <taxon>Chordata</taxon>
        <taxon>Craniata</taxon>
        <taxon>Vertebrata</taxon>
        <taxon>Cyclostomata</taxon>
        <taxon>Hyperoartia</taxon>
        <taxon>Petromyzontiformes</taxon>
        <taxon>Petromyzontidae</taxon>
        <taxon>Petromyzon</taxon>
    </lineage>
</organism>
<dbReference type="SMART" id="SM00060">
    <property type="entry name" value="FN3"/>
    <property type="match status" value="6"/>
</dbReference>
<dbReference type="GO" id="GO:0016020">
    <property type="term" value="C:membrane"/>
    <property type="evidence" value="ECO:0007669"/>
    <property type="project" value="UniProtKB-SubCell"/>
</dbReference>
<evidence type="ECO:0000256" key="4">
    <source>
        <dbReference type="ARBA" id="ARBA00022737"/>
    </source>
</evidence>
<evidence type="ECO:0000256" key="3">
    <source>
        <dbReference type="ARBA" id="ARBA00022692"/>
    </source>
</evidence>
<evidence type="ECO:0000313" key="14">
    <source>
        <dbReference type="Proteomes" id="UP001318040"/>
    </source>
</evidence>
<dbReference type="FunFam" id="2.60.40.10:FF:000133">
    <property type="entry name" value="Neogenin isoform 1"/>
    <property type="match status" value="1"/>
</dbReference>
<comment type="similarity">
    <text evidence="2">Belongs to the immunoglobulin superfamily. DCC family.</text>
</comment>
<dbReference type="InterPro" id="IPR010560">
    <property type="entry name" value="Neogenin_C"/>
</dbReference>
<dbReference type="FunFam" id="2.60.40.10:FF:000189">
    <property type="entry name" value="Neogenin isoform 3"/>
    <property type="match status" value="1"/>
</dbReference>
<dbReference type="InterPro" id="IPR013098">
    <property type="entry name" value="Ig_I-set"/>
</dbReference>
<dbReference type="PANTHER" id="PTHR44170:SF29">
    <property type="entry name" value="NEOGENIN"/>
    <property type="match status" value="1"/>
</dbReference>
<keyword evidence="4" id="KW-0677">Repeat</keyword>
<keyword evidence="3 11" id="KW-0812">Transmembrane</keyword>
<dbReference type="FunFam" id="2.60.40.10:FF:000101">
    <property type="entry name" value="Neogenin isoform 1"/>
    <property type="match status" value="1"/>
</dbReference>
<dbReference type="InterPro" id="IPR036179">
    <property type="entry name" value="Ig-like_dom_sf"/>
</dbReference>
<feature type="domain" description="Fibronectin type-III" evidence="13">
    <location>
        <begin position="848"/>
        <end position="944"/>
    </location>
</feature>
<dbReference type="PROSITE" id="PS50853">
    <property type="entry name" value="FN3"/>
    <property type="match status" value="6"/>
</dbReference>
<accession>A0AAJ7SPY2</accession>
<dbReference type="Pfam" id="PF06583">
    <property type="entry name" value="Neogenin_C"/>
    <property type="match status" value="1"/>
</dbReference>
<keyword evidence="14" id="KW-1185">Reference proteome</keyword>
<evidence type="ECO:0000256" key="8">
    <source>
        <dbReference type="ARBA" id="ARBA00023180"/>
    </source>
</evidence>
<evidence type="ECO:0000256" key="6">
    <source>
        <dbReference type="ARBA" id="ARBA00023136"/>
    </source>
</evidence>
<feature type="domain" description="Fibronectin type-III" evidence="13">
    <location>
        <begin position="429"/>
        <end position="522"/>
    </location>
</feature>
<reference evidence="15" key="1">
    <citation type="submission" date="2025-08" db="UniProtKB">
        <authorList>
            <consortium name="RefSeq"/>
        </authorList>
    </citation>
    <scope>IDENTIFICATION</scope>
    <source>
        <tissue evidence="15">Sperm</tissue>
    </source>
</reference>
<evidence type="ECO:0000256" key="5">
    <source>
        <dbReference type="ARBA" id="ARBA00022989"/>
    </source>
</evidence>
<dbReference type="Proteomes" id="UP001318040">
    <property type="component" value="Chromosome 1"/>
</dbReference>
<name>A0AAJ7SPY2_PETMA</name>
<gene>
    <name evidence="15" type="primary">LOC103091688</name>
</gene>
<feature type="region of interest" description="Disordered" evidence="10">
    <location>
        <begin position="1043"/>
        <end position="1090"/>
    </location>
</feature>
<dbReference type="FunFam" id="2.60.40.10:FF:000028">
    <property type="entry name" value="Neuronal cell adhesion molecule"/>
    <property type="match status" value="1"/>
</dbReference>
<keyword evidence="8" id="KW-0325">Glycoprotein</keyword>
<dbReference type="InterPro" id="IPR036116">
    <property type="entry name" value="FN3_sf"/>
</dbReference>
<dbReference type="PANTHER" id="PTHR44170">
    <property type="entry name" value="PROTEIN SIDEKICK"/>
    <property type="match status" value="1"/>
</dbReference>
<feature type="domain" description="Fibronectin type-III" evidence="13">
    <location>
        <begin position="528"/>
        <end position="620"/>
    </location>
</feature>
<dbReference type="Gene3D" id="2.60.40.10">
    <property type="entry name" value="Immunoglobulins"/>
    <property type="match status" value="10"/>
</dbReference>
<dbReference type="KEGG" id="pmrn:103091688"/>
<dbReference type="InterPro" id="IPR003598">
    <property type="entry name" value="Ig_sub2"/>
</dbReference>
<dbReference type="Pfam" id="PF00041">
    <property type="entry name" value="fn3"/>
    <property type="match status" value="6"/>
</dbReference>
<dbReference type="InterPro" id="IPR003961">
    <property type="entry name" value="FN3_dom"/>
</dbReference>
<evidence type="ECO:0000256" key="2">
    <source>
        <dbReference type="ARBA" id="ARBA00009588"/>
    </source>
</evidence>
<dbReference type="InterPro" id="IPR007110">
    <property type="entry name" value="Ig-like_dom"/>
</dbReference>
<feature type="domain" description="Fibronectin type-III" evidence="13">
    <location>
        <begin position="725"/>
        <end position="819"/>
    </location>
</feature>
<keyword evidence="5 11" id="KW-1133">Transmembrane helix</keyword>
<dbReference type="GO" id="GO:0098609">
    <property type="term" value="P:cell-cell adhesion"/>
    <property type="evidence" value="ECO:0007669"/>
    <property type="project" value="TreeGrafter"/>
</dbReference>
<feature type="transmembrane region" description="Helical" evidence="11">
    <location>
        <begin position="1100"/>
        <end position="1122"/>
    </location>
</feature>
<dbReference type="FunFam" id="2.60.40.10:FF:000004">
    <property type="entry name" value="DCC isoform 1"/>
    <property type="match status" value="2"/>
</dbReference>
<dbReference type="SMART" id="SM00408">
    <property type="entry name" value="IGc2"/>
    <property type="match status" value="4"/>
</dbReference>
<evidence type="ECO:0000259" key="13">
    <source>
        <dbReference type="PROSITE" id="PS50853"/>
    </source>
</evidence>
<evidence type="ECO:0000256" key="11">
    <source>
        <dbReference type="SAM" id="Phobius"/>
    </source>
</evidence>
<keyword evidence="7" id="KW-1015">Disulfide bond</keyword>
<dbReference type="Pfam" id="PF13927">
    <property type="entry name" value="Ig_3"/>
    <property type="match status" value="2"/>
</dbReference>
<comment type="subcellular location">
    <subcellularLocation>
        <location evidence="1">Membrane</location>
        <topology evidence="1">Single-pass type I membrane protein</topology>
    </subcellularLocation>
</comment>
<dbReference type="RefSeq" id="XP_032803458.1">
    <property type="nucleotide sequence ID" value="XM_032947567.1"/>
</dbReference>
<feature type="domain" description="Ig-like" evidence="12">
    <location>
        <begin position="45"/>
        <end position="139"/>
    </location>
</feature>
<feature type="domain" description="Ig-like" evidence="12">
    <location>
        <begin position="331"/>
        <end position="415"/>
    </location>
</feature>
<dbReference type="FunFam" id="2.60.40.10:FF:000106">
    <property type="entry name" value="Neogenin isoform 1"/>
    <property type="match status" value="1"/>
</dbReference>
<evidence type="ECO:0000256" key="1">
    <source>
        <dbReference type="ARBA" id="ARBA00004479"/>
    </source>
</evidence>
<feature type="compositionally biased region" description="Basic and acidic residues" evidence="10">
    <location>
        <begin position="1044"/>
        <end position="1053"/>
    </location>
</feature>
<keyword evidence="9" id="KW-0393">Immunoglobulin domain</keyword>
<dbReference type="SUPFAM" id="SSF48726">
    <property type="entry name" value="Immunoglobulin"/>
    <property type="match status" value="4"/>
</dbReference>
<evidence type="ECO:0000259" key="12">
    <source>
        <dbReference type="PROSITE" id="PS50835"/>
    </source>
</evidence>
<evidence type="ECO:0000256" key="9">
    <source>
        <dbReference type="ARBA" id="ARBA00023319"/>
    </source>
</evidence>
<dbReference type="SUPFAM" id="SSF49265">
    <property type="entry name" value="Fibronectin type III"/>
    <property type="match status" value="4"/>
</dbReference>
<feature type="domain" description="Ig-like" evidence="12">
    <location>
        <begin position="144"/>
        <end position="231"/>
    </location>
</feature>
<dbReference type="CDD" id="cd00063">
    <property type="entry name" value="FN3"/>
    <property type="match status" value="6"/>
</dbReference>
<evidence type="ECO:0000256" key="7">
    <source>
        <dbReference type="ARBA" id="ARBA00023157"/>
    </source>
</evidence>
<feature type="region of interest" description="Disordered" evidence="10">
    <location>
        <begin position="1285"/>
        <end position="1305"/>
    </location>
</feature>